<proteinExistence type="inferred from homology"/>
<feature type="region of interest" description="Disordered" evidence="10">
    <location>
        <begin position="129"/>
        <end position="149"/>
    </location>
</feature>
<dbReference type="PROSITE" id="PS50192">
    <property type="entry name" value="T_SNARE"/>
    <property type="match status" value="1"/>
</dbReference>
<comment type="caution">
    <text evidence="13">The sequence shown here is derived from an EMBL/GenBank/DDBJ whole genome shotgun (WGS) entry which is preliminary data.</text>
</comment>
<reference evidence="13" key="1">
    <citation type="submission" date="2020-05" db="EMBL/GenBank/DDBJ databases">
        <title>Mycena genomes resolve the evolution of fungal bioluminescence.</title>
        <authorList>
            <person name="Tsai I.J."/>
        </authorList>
    </citation>
    <scope>NUCLEOTIDE SEQUENCE</scope>
    <source>
        <strain evidence="13">CCC161011</strain>
    </source>
</reference>
<evidence type="ECO:0000256" key="1">
    <source>
        <dbReference type="ARBA" id="ARBA00009063"/>
    </source>
</evidence>
<evidence type="ECO:0000259" key="12">
    <source>
        <dbReference type="PROSITE" id="PS50192"/>
    </source>
</evidence>
<keyword evidence="9" id="KW-0175">Coiled coil</keyword>
<keyword evidence="2" id="KW-0813">Transport</keyword>
<evidence type="ECO:0000313" key="13">
    <source>
        <dbReference type="EMBL" id="KAF7360385.1"/>
    </source>
</evidence>
<dbReference type="Pfam" id="PF05739">
    <property type="entry name" value="SNARE"/>
    <property type="match status" value="1"/>
</dbReference>
<dbReference type="SMART" id="SM00397">
    <property type="entry name" value="t_SNARE"/>
    <property type="match status" value="1"/>
</dbReference>
<keyword evidence="3 11" id="KW-0812">Transmembrane</keyword>
<keyword evidence="7 11" id="KW-0472">Membrane</keyword>
<dbReference type="SUPFAM" id="SSF47661">
    <property type="entry name" value="t-snare proteins"/>
    <property type="match status" value="1"/>
</dbReference>
<dbReference type="CDD" id="cd21442">
    <property type="entry name" value="SNARE_NTD_STX6-like"/>
    <property type="match status" value="1"/>
</dbReference>
<dbReference type="InterPro" id="IPR000727">
    <property type="entry name" value="T_SNARE_dom"/>
</dbReference>
<dbReference type="PANTHER" id="PTHR12791">
    <property type="entry name" value="GOLGI SNARE BET1-RELATED"/>
    <property type="match status" value="1"/>
</dbReference>
<dbReference type="Proteomes" id="UP000620124">
    <property type="component" value="Unassembled WGS sequence"/>
</dbReference>
<dbReference type="Gene3D" id="1.20.58.90">
    <property type="match status" value="1"/>
</dbReference>
<dbReference type="CDD" id="cd15851">
    <property type="entry name" value="SNARE_Syntaxin6"/>
    <property type="match status" value="1"/>
</dbReference>
<dbReference type="InterPro" id="IPR010989">
    <property type="entry name" value="SNARE"/>
</dbReference>
<dbReference type="OrthoDB" id="546861at2759"/>
<feature type="coiled-coil region" evidence="9">
    <location>
        <begin position="39"/>
        <end position="73"/>
    </location>
</feature>
<evidence type="ECO:0000256" key="6">
    <source>
        <dbReference type="ARBA" id="ARBA00023034"/>
    </source>
</evidence>
<dbReference type="AlphaFoldDB" id="A0A8H7D3S3"/>
<dbReference type="Gene3D" id="1.20.5.110">
    <property type="match status" value="1"/>
</dbReference>
<dbReference type="GO" id="GO:0016020">
    <property type="term" value="C:membrane"/>
    <property type="evidence" value="ECO:0007669"/>
    <property type="project" value="InterPro"/>
</dbReference>
<dbReference type="GO" id="GO:0048193">
    <property type="term" value="P:Golgi vesicle transport"/>
    <property type="evidence" value="ECO:0007669"/>
    <property type="project" value="InterPro"/>
</dbReference>
<keyword evidence="4" id="KW-0653">Protein transport</keyword>
<evidence type="ECO:0000313" key="14">
    <source>
        <dbReference type="Proteomes" id="UP000620124"/>
    </source>
</evidence>
<feature type="compositionally biased region" description="Low complexity" evidence="10">
    <location>
        <begin position="129"/>
        <end position="139"/>
    </location>
</feature>
<evidence type="ECO:0000256" key="9">
    <source>
        <dbReference type="SAM" id="Coils"/>
    </source>
</evidence>
<dbReference type="EMBL" id="JACAZI010000005">
    <property type="protein sequence ID" value="KAF7360385.1"/>
    <property type="molecule type" value="Genomic_DNA"/>
</dbReference>
<accession>A0A8H7D3S3</accession>
<dbReference type="GO" id="GO:0005794">
    <property type="term" value="C:Golgi apparatus"/>
    <property type="evidence" value="ECO:0007669"/>
    <property type="project" value="UniProtKB-SubCell"/>
</dbReference>
<dbReference type="FunFam" id="1.20.58.90:FF:000004">
    <property type="entry name" value="Syntaxin 10"/>
    <property type="match status" value="1"/>
</dbReference>
<dbReference type="InterPro" id="IPR015260">
    <property type="entry name" value="Syntaxin-6/10/61_N"/>
</dbReference>
<organism evidence="13 14">
    <name type="scientific">Mycena venus</name>
    <dbReference type="NCBI Taxonomy" id="2733690"/>
    <lineage>
        <taxon>Eukaryota</taxon>
        <taxon>Fungi</taxon>
        <taxon>Dikarya</taxon>
        <taxon>Basidiomycota</taxon>
        <taxon>Agaricomycotina</taxon>
        <taxon>Agaricomycetes</taxon>
        <taxon>Agaricomycetidae</taxon>
        <taxon>Agaricales</taxon>
        <taxon>Marasmiineae</taxon>
        <taxon>Mycenaceae</taxon>
        <taxon>Mycena</taxon>
    </lineage>
</organism>
<feature type="domain" description="T-SNARE coiled-coil homology" evidence="12">
    <location>
        <begin position="162"/>
        <end position="224"/>
    </location>
</feature>
<evidence type="ECO:0000256" key="10">
    <source>
        <dbReference type="SAM" id="MobiDB-lite"/>
    </source>
</evidence>
<comment type="similarity">
    <text evidence="1">Belongs to the syntaxin family.</text>
</comment>
<keyword evidence="6" id="KW-0333">Golgi apparatus</keyword>
<dbReference type="GO" id="GO:0015031">
    <property type="term" value="P:protein transport"/>
    <property type="evidence" value="ECO:0007669"/>
    <property type="project" value="UniProtKB-KW"/>
</dbReference>
<sequence>MSVDPYHAVQREISSSLQAAAQLRASYVRIRNMAVRDDNEELVWARNELKATLAALEADLEDLDESVKIVESTDARMFGLDDIEVQERRRYVVYVRKEIDVRLVSLSGVRVVNQCIIMQVQNMRAEVTSSAPRAASRPHSPYPERAPPVEDDQSAWAREEQQLMIQEQDRTMESIAGTLNTLAQQAGLMGQEIVEHNEMLDDLESGVDRTDTKLSDAMQRMRKFIRQSEEKGSGWCIIFLIIVLTVLLLLIIIM</sequence>
<comment type="subcellular location">
    <subcellularLocation>
        <location evidence="8">Golgi apparatus</location>
        <location evidence="8">trans-Golgi network membrane</location>
        <topology evidence="8">Single-pass type IV membrane protein</topology>
    </subcellularLocation>
</comment>
<evidence type="ECO:0000256" key="7">
    <source>
        <dbReference type="ARBA" id="ARBA00023136"/>
    </source>
</evidence>
<evidence type="ECO:0000256" key="5">
    <source>
        <dbReference type="ARBA" id="ARBA00022989"/>
    </source>
</evidence>
<name>A0A8H7D3S3_9AGAR</name>
<evidence type="ECO:0000256" key="4">
    <source>
        <dbReference type="ARBA" id="ARBA00022927"/>
    </source>
</evidence>
<evidence type="ECO:0000256" key="2">
    <source>
        <dbReference type="ARBA" id="ARBA00022448"/>
    </source>
</evidence>
<keyword evidence="5 11" id="KW-1133">Transmembrane helix</keyword>
<keyword evidence="14" id="KW-1185">Reference proteome</keyword>
<dbReference type="SUPFAM" id="SSF58038">
    <property type="entry name" value="SNARE fusion complex"/>
    <property type="match status" value="1"/>
</dbReference>
<evidence type="ECO:0000256" key="8">
    <source>
        <dbReference type="ARBA" id="ARBA00037801"/>
    </source>
</evidence>
<evidence type="ECO:0000256" key="11">
    <source>
        <dbReference type="SAM" id="Phobius"/>
    </source>
</evidence>
<protein>
    <submittedName>
        <fullName evidence="13">SNARE domain protein</fullName>
    </submittedName>
</protein>
<dbReference type="Pfam" id="PF09177">
    <property type="entry name" value="STX6_10_61_N"/>
    <property type="match status" value="1"/>
</dbReference>
<feature type="transmembrane region" description="Helical" evidence="11">
    <location>
        <begin position="232"/>
        <end position="253"/>
    </location>
</feature>
<gene>
    <name evidence="13" type="ORF">MVEN_00768300</name>
</gene>
<evidence type="ECO:0000256" key="3">
    <source>
        <dbReference type="ARBA" id="ARBA00022692"/>
    </source>
</evidence>